<sequence>MLTWLGHSSFKLECNDSSNNAKKIIYVDPWLSGPTCPENEKNPNHADLILVTHCREEAINDIIMLNQRTGAMVVGAGDFSRYLHSKGASSIYFMNKGGEFENSYIIAHMVHADNSSPELSDKAYIGTSVGFVINFKDGSPAVYFAGNTNVNSEMRIISDLYSPDIAILPIEGRYTMGPVGAAYAVTHFLESVKATIPMSWEIGSEAPQQLAKALQPQHKVYVMSHGETIELRSII</sequence>
<organism evidence="1 2">
    <name type="scientific">Blepharisma stoltei</name>
    <dbReference type="NCBI Taxonomy" id="1481888"/>
    <lineage>
        <taxon>Eukaryota</taxon>
        <taxon>Sar</taxon>
        <taxon>Alveolata</taxon>
        <taxon>Ciliophora</taxon>
        <taxon>Postciliodesmatophora</taxon>
        <taxon>Heterotrichea</taxon>
        <taxon>Heterotrichida</taxon>
        <taxon>Blepharismidae</taxon>
        <taxon>Blepharisma</taxon>
    </lineage>
</organism>
<gene>
    <name evidence="1" type="ORF">BSTOLATCC_MIC7771</name>
</gene>
<dbReference type="Pfam" id="PF13483">
    <property type="entry name" value="Lactamase_B_3"/>
    <property type="match status" value="1"/>
</dbReference>
<evidence type="ECO:0000313" key="1">
    <source>
        <dbReference type="EMBL" id="CAG9312980.1"/>
    </source>
</evidence>
<protein>
    <submittedName>
        <fullName evidence="1">Uncharacterized protein</fullName>
    </submittedName>
</protein>
<accession>A0AAU9IGK8</accession>
<keyword evidence="2" id="KW-1185">Reference proteome</keyword>
<dbReference type="AlphaFoldDB" id="A0AAU9IGK8"/>
<comment type="caution">
    <text evidence="1">The sequence shown here is derived from an EMBL/GenBank/DDBJ whole genome shotgun (WGS) entry which is preliminary data.</text>
</comment>
<dbReference type="InterPro" id="IPR050114">
    <property type="entry name" value="UPF0173_UPF0282_UlaG_hydrolase"/>
</dbReference>
<dbReference type="PANTHER" id="PTHR43546:SF3">
    <property type="entry name" value="UPF0173 METAL-DEPENDENT HYDROLASE MJ1163"/>
    <property type="match status" value="1"/>
</dbReference>
<dbReference type="SUPFAM" id="SSF56281">
    <property type="entry name" value="Metallo-hydrolase/oxidoreductase"/>
    <property type="match status" value="1"/>
</dbReference>
<dbReference type="EMBL" id="CAJZBQ010000009">
    <property type="protein sequence ID" value="CAG9312980.1"/>
    <property type="molecule type" value="Genomic_DNA"/>
</dbReference>
<reference evidence="1" key="1">
    <citation type="submission" date="2021-09" db="EMBL/GenBank/DDBJ databases">
        <authorList>
            <consortium name="AG Swart"/>
            <person name="Singh M."/>
            <person name="Singh A."/>
            <person name="Seah K."/>
            <person name="Emmerich C."/>
        </authorList>
    </citation>
    <scope>NUCLEOTIDE SEQUENCE</scope>
    <source>
        <strain evidence="1">ATCC30299</strain>
    </source>
</reference>
<dbReference type="Gene3D" id="3.60.15.10">
    <property type="entry name" value="Ribonuclease Z/Hydroxyacylglutathione hydrolase-like"/>
    <property type="match status" value="1"/>
</dbReference>
<proteinExistence type="predicted"/>
<name>A0AAU9IGK8_9CILI</name>
<evidence type="ECO:0000313" key="2">
    <source>
        <dbReference type="Proteomes" id="UP001162131"/>
    </source>
</evidence>
<dbReference type="NCBIfam" id="NF001911">
    <property type="entry name" value="PRK00685.1"/>
    <property type="match status" value="1"/>
</dbReference>
<dbReference type="InterPro" id="IPR036866">
    <property type="entry name" value="RibonucZ/Hydroxyglut_hydro"/>
</dbReference>
<dbReference type="PANTHER" id="PTHR43546">
    <property type="entry name" value="UPF0173 METAL-DEPENDENT HYDROLASE MJ1163-RELATED"/>
    <property type="match status" value="1"/>
</dbReference>
<dbReference type="Proteomes" id="UP001162131">
    <property type="component" value="Unassembled WGS sequence"/>
</dbReference>